<feature type="binding site" evidence="3">
    <location>
        <begin position="25"/>
        <end position="32"/>
    </location>
    <ligand>
        <name>GTP</name>
        <dbReference type="ChEBI" id="CHEBI:37565"/>
    </ligand>
</feature>
<evidence type="ECO:0000313" key="6">
    <source>
        <dbReference type="EMBL" id="GMM50736.1"/>
    </source>
</evidence>
<dbReference type="NCBIfam" id="TIGR00231">
    <property type="entry name" value="small_GTP"/>
    <property type="match status" value="1"/>
</dbReference>
<dbReference type="PANTHER" id="PTHR11711">
    <property type="entry name" value="ADP RIBOSYLATION FACTOR-RELATED"/>
    <property type="match status" value="1"/>
</dbReference>
<keyword evidence="1 3" id="KW-0547">Nucleotide-binding</keyword>
<dbReference type="EMBL" id="BTGC01000003">
    <property type="protein sequence ID" value="GMM50736.1"/>
    <property type="molecule type" value="Genomic_DNA"/>
</dbReference>
<feature type="binding site" evidence="3">
    <location>
        <begin position="127"/>
        <end position="130"/>
    </location>
    <ligand>
        <name>GTP</name>
        <dbReference type="ChEBI" id="CHEBI:37565"/>
    </ligand>
</feature>
<dbReference type="InterPro" id="IPR005225">
    <property type="entry name" value="Small_GTP-bd"/>
</dbReference>
<accession>A0AAV5RHV6</accession>
<dbReference type="Gene3D" id="3.40.50.300">
    <property type="entry name" value="P-loop containing nucleotide triphosphate hydrolases"/>
    <property type="match status" value="1"/>
</dbReference>
<reference evidence="6 7" key="1">
    <citation type="journal article" date="2023" name="Elife">
        <title>Identification of key yeast species and microbe-microbe interactions impacting larval growth of Drosophila in the wild.</title>
        <authorList>
            <person name="Mure A."/>
            <person name="Sugiura Y."/>
            <person name="Maeda R."/>
            <person name="Honda K."/>
            <person name="Sakurai N."/>
            <person name="Takahashi Y."/>
            <person name="Watada M."/>
            <person name="Katoh T."/>
            <person name="Gotoh A."/>
            <person name="Gotoh Y."/>
            <person name="Taniguchi I."/>
            <person name="Nakamura K."/>
            <person name="Hayashi T."/>
            <person name="Katayama T."/>
            <person name="Uemura T."/>
            <person name="Hattori Y."/>
        </authorList>
    </citation>
    <scope>NUCLEOTIDE SEQUENCE [LARGE SCALE GENOMIC DNA]</scope>
    <source>
        <strain evidence="6 7">SB-73</strain>
    </source>
</reference>
<evidence type="ECO:0000256" key="3">
    <source>
        <dbReference type="PIRSR" id="PIRSR606689-1"/>
    </source>
</evidence>
<dbReference type="CDD" id="cd04151">
    <property type="entry name" value="Arl1"/>
    <property type="match status" value="1"/>
</dbReference>
<feature type="binding site" evidence="4">
    <location>
        <position position="32"/>
    </location>
    <ligand>
        <name>Mg(2+)</name>
        <dbReference type="ChEBI" id="CHEBI:18420"/>
    </ligand>
</feature>
<keyword evidence="2 3" id="KW-0342">GTP-binding</keyword>
<comment type="caution">
    <text evidence="6">The sequence shown here is derived from an EMBL/GenBank/DDBJ whole genome shotgun (WGS) entry which is preliminary data.</text>
</comment>
<dbReference type="Proteomes" id="UP001362899">
    <property type="component" value="Unassembled WGS sequence"/>
</dbReference>
<feature type="binding site" evidence="4">
    <location>
        <position position="49"/>
    </location>
    <ligand>
        <name>Mg(2+)</name>
        <dbReference type="ChEBI" id="CHEBI:18420"/>
    </ligand>
</feature>
<keyword evidence="4" id="KW-0479">Metal-binding</keyword>
<dbReference type="SUPFAM" id="SSF52540">
    <property type="entry name" value="P-loop containing nucleoside triphosphate hydrolases"/>
    <property type="match status" value="1"/>
</dbReference>
<dbReference type="FunFam" id="3.40.50.300:FF:000624">
    <property type="entry name" value="ADP-ribosylation factor 1"/>
    <property type="match status" value="1"/>
</dbReference>
<feature type="binding site" evidence="3">
    <location>
        <position position="71"/>
    </location>
    <ligand>
        <name>GTP</name>
        <dbReference type="ChEBI" id="CHEBI:37565"/>
    </ligand>
</feature>
<dbReference type="PRINTS" id="PR00328">
    <property type="entry name" value="SAR1GTPBP"/>
</dbReference>
<sequence length="183" mass="20601">MGNIFSSVFQKLWSTNKEHRILILGLDGAGKTTILYRLHLGEVISTVPTIGFNVETLKYQNLQFNVWDLGGQTTIRPYWRCYYQGAQAVVFVVDSTDKDRMEISASELKTMLEEDELSEAVLLVYANKQDQPDALGADEVTKALKLSELKDRSWTVVPCSAVRGEGLEQGMNWLVEKLHDDSA</sequence>
<dbReference type="AlphaFoldDB" id="A0AAV5RHV6"/>
<evidence type="ECO:0000313" key="7">
    <source>
        <dbReference type="Proteomes" id="UP001362899"/>
    </source>
</evidence>
<gene>
    <name evidence="6" type="ORF">DASB73_016940</name>
</gene>
<evidence type="ECO:0000256" key="5">
    <source>
        <dbReference type="RuleBase" id="RU003925"/>
    </source>
</evidence>
<comment type="similarity">
    <text evidence="5">Belongs to the small GTPase superfamily. Arf family.</text>
</comment>
<evidence type="ECO:0000256" key="2">
    <source>
        <dbReference type="ARBA" id="ARBA00023134"/>
    </source>
</evidence>
<dbReference type="SMART" id="SM00178">
    <property type="entry name" value="SAR"/>
    <property type="match status" value="1"/>
</dbReference>
<dbReference type="InterPro" id="IPR027417">
    <property type="entry name" value="P-loop_NTPase"/>
</dbReference>
<keyword evidence="4" id="KW-0460">Magnesium</keyword>
<dbReference type="SMART" id="SM00177">
    <property type="entry name" value="ARF"/>
    <property type="match status" value="1"/>
</dbReference>
<evidence type="ECO:0000256" key="1">
    <source>
        <dbReference type="ARBA" id="ARBA00022741"/>
    </source>
</evidence>
<dbReference type="GO" id="GO:0003924">
    <property type="term" value="F:GTPase activity"/>
    <property type="evidence" value="ECO:0007669"/>
    <property type="project" value="InterPro"/>
</dbReference>
<evidence type="ECO:0000256" key="4">
    <source>
        <dbReference type="PIRSR" id="PIRSR606689-2"/>
    </source>
</evidence>
<dbReference type="InterPro" id="IPR024156">
    <property type="entry name" value="Small_GTPase_ARF"/>
</dbReference>
<keyword evidence="7" id="KW-1185">Reference proteome</keyword>
<protein>
    <submittedName>
        <fullName evidence="6">Arf family GTPase</fullName>
    </submittedName>
</protein>
<dbReference type="Pfam" id="PF00025">
    <property type="entry name" value="Arf"/>
    <property type="match status" value="1"/>
</dbReference>
<dbReference type="GO" id="GO:0005525">
    <property type="term" value="F:GTP binding"/>
    <property type="evidence" value="ECO:0007669"/>
    <property type="project" value="UniProtKB-KW"/>
</dbReference>
<name>A0AAV5RHV6_STABA</name>
<proteinExistence type="inferred from homology"/>
<dbReference type="SMART" id="SM00175">
    <property type="entry name" value="RAB"/>
    <property type="match status" value="1"/>
</dbReference>
<dbReference type="PROSITE" id="PS51417">
    <property type="entry name" value="ARF"/>
    <property type="match status" value="1"/>
</dbReference>
<organism evidence="6 7">
    <name type="scientific">Starmerella bacillaris</name>
    <name type="common">Yeast</name>
    <name type="synonym">Candida zemplinina</name>
    <dbReference type="NCBI Taxonomy" id="1247836"/>
    <lineage>
        <taxon>Eukaryota</taxon>
        <taxon>Fungi</taxon>
        <taxon>Dikarya</taxon>
        <taxon>Ascomycota</taxon>
        <taxon>Saccharomycotina</taxon>
        <taxon>Dipodascomycetes</taxon>
        <taxon>Dipodascales</taxon>
        <taxon>Trichomonascaceae</taxon>
        <taxon>Starmerella</taxon>
    </lineage>
</organism>
<dbReference type="InterPro" id="IPR006689">
    <property type="entry name" value="Small_GTPase_ARF/SAR"/>
</dbReference>
<dbReference type="GO" id="GO:0046872">
    <property type="term" value="F:metal ion binding"/>
    <property type="evidence" value="ECO:0007669"/>
    <property type="project" value="UniProtKB-KW"/>
</dbReference>